<accession>A0A222DYB0</accession>
<protein>
    <submittedName>
        <fullName evidence="1">Uncharacterized protein</fullName>
    </submittedName>
</protein>
<reference evidence="1 2" key="1">
    <citation type="submission" date="2017-07" db="EMBL/GenBank/DDBJ databases">
        <title>Genome Sequence of Antarctobacter heliothermus Strain SMS3 Isolated from a culture of the Diatom Skeletonema marinoi.</title>
        <authorList>
            <person name="Topel M."/>
            <person name="Pinder M.I.M."/>
            <person name="Johansson O.N."/>
            <person name="Kourtchenko O."/>
            <person name="Godhe A."/>
            <person name="Clarke A.K."/>
        </authorList>
    </citation>
    <scope>NUCLEOTIDE SEQUENCE [LARGE SCALE GENOMIC DNA]</scope>
    <source>
        <strain evidence="1 2">SMS3</strain>
    </source>
</reference>
<dbReference type="KEGG" id="aht:ANTHELSMS3_00222"/>
<evidence type="ECO:0000313" key="1">
    <source>
        <dbReference type="EMBL" id="ASP18947.1"/>
    </source>
</evidence>
<name>A0A222DYB0_9RHOB</name>
<dbReference type="RefSeq" id="WP_157733371.1">
    <property type="nucleotide sequence ID" value="NZ_CP022540.1"/>
</dbReference>
<dbReference type="EMBL" id="CP022540">
    <property type="protein sequence ID" value="ASP18947.1"/>
    <property type="molecule type" value="Genomic_DNA"/>
</dbReference>
<gene>
    <name evidence="1" type="ORF">ANTHELSMS3_00222</name>
</gene>
<dbReference type="Proteomes" id="UP000203589">
    <property type="component" value="Chromosome"/>
</dbReference>
<keyword evidence="2" id="KW-1185">Reference proteome</keyword>
<dbReference type="AlphaFoldDB" id="A0A222DYB0"/>
<organism evidence="1 2">
    <name type="scientific">Antarctobacter heliothermus</name>
    <dbReference type="NCBI Taxonomy" id="74033"/>
    <lineage>
        <taxon>Bacteria</taxon>
        <taxon>Pseudomonadati</taxon>
        <taxon>Pseudomonadota</taxon>
        <taxon>Alphaproteobacteria</taxon>
        <taxon>Rhodobacterales</taxon>
        <taxon>Roseobacteraceae</taxon>
        <taxon>Antarctobacter</taxon>
    </lineage>
</organism>
<proteinExistence type="predicted"/>
<evidence type="ECO:0000313" key="2">
    <source>
        <dbReference type="Proteomes" id="UP000203589"/>
    </source>
</evidence>
<sequence>MADDTDGQLALFYVNDALTGFAFARGYATRWQIYEGCQCSIVTGRRKAGYLNANVGFQEAASQRRSYE</sequence>